<protein>
    <recommendedName>
        <fullName evidence="2">NET domain-containing protein</fullName>
    </recommendedName>
</protein>
<dbReference type="AlphaFoldDB" id="A0A6C0IXX1"/>
<evidence type="ECO:0008006" key="2">
    <source>
        <dbReference type="Google" id="ProtNLM"/>
    </source>
</evidence>
<reference evidence="1" key="1">
    <citation type="journal article" date="2020" name="Nature">
        <title>Giant virus diversity and host interactions through global metagenomics.</title>
        <authorList>
            <person name="Schulz F."/>
            <person name="Roux S."/>
            <person name="Paez-Espino D."/>
            <person name="Jungbluth S."/>
            <person name="Walsh D.A."/>
            <person name="Denef V.J."/>
            <person name="McMahon K.D."/>
            <person name="Konstantinidis K.T."/>
            <person name="Eloe-Fadrosh E.A."/>
            <person name="Kyrpides N.C."/>
            <person name="Woyke T."/>
        </authorList>
    </citation>
    <scope>NUCLEOTIDE SEQUENCE</scope>
    <source>
        <strain evidence="1">GVMAG-M-3300024302-11</strain>
    </source>
</reference>
<accession>A0A6C0IXX1</accession>
<proteinExistence type="predicted"/>
<organism evidence="1">
    <name type="scientific">viral metagenome</name>
    <dbReference type="NCBI Taxonomy" id="1070528"/>
    <lineage>
        <taxon>unclassified sequences</taxon>
        <taxon>metagenomes</taxon>
        <taxon>organismal metagenomes</taxon>
    </lineage>
</organism>
<sequence>MTNDNQEIENKDLTTKFYSSSILIKNINNLDLVYILKTQHLDMHFVINYIMNKEYQIMPNEEDIDIHDIIRCQPHLKQCDIIREYNERWHATR</sequence>
<dbReference type="EMBL" id="MN740255">
    <property type="protein sequence ID" value="QHT96323.1"/>
    <property type="molecule type" value="Genomic_DNA"/>
</dbReference>
<name>A0A6C0IXX1_9ZZZZ</name>
<evidence type="ECO:0000313" key="1">
    <source>
        <dbReference type="EMBL" id="QHT96323.1"/>
    </source>
</evidence>